<feature type="region of interest" description="Disordered" evidence="1">
    <location>
        <begin position="220"/>
        <end position="249"/>
    </location>
</feature>
<feature type="region of interest" description="Disordered" evidence="1">
    <location>
        <begin position="511"/>
        <end position="540"/>
    </location>
</feature>
<evidence type="ECO:0000256" key="1">
    <source>
        <dbReference type="SAM" id="MobiDB-lite"/>
    </source>
</evidence>
<proteinExistence type="predicted"/>
<feature type="region of interest" description="Disordered" evidence="1">
    <location>
        <begin position="633"/>
        <end position="668"/>
    </location>
</feature>
<name>A0ABN8ZD26_RANTA</name>
<feature type="compositionally biased region" description="Basic and acidic residues" evidence="1">
    <location>
        <begin position="173"/>
        <end position="193"/>
    </location>
</feature>
<evidence type="ECO:0000313" key="2">
    <source>
        <dbReference type="EMBL" id="CAI9171802.1"/>
    </source>
</evidence>
<protein>
    <submittedName>
        <fullName evidence="2">Uncharacterized protein</fullName>
    </submittedName>
</protein>
<accession>A0ABN8ZD26</accession>
<gene>
    <name evidence="2" type="ORF">MRATA1EN1_LOCUS20764</name>
</gene>
<feature type="region of interest" description="Disordered" evidence="1">
    <location>
        <begin position="437"/>
        <end position="457"/>
    </location>
</feature>
<feature type="compositionally biased region" description="Basic and acidic residues" evidence="1">
    <location>
        <begin position="514"/>
        <end position="528"/>
    </location>
</feature>
<feature type="region of interest" description="Disordered" evidence="1">
    <location>
        <begin position="1"/>
        <end position="51"/>
    </location>
</feature>
<feature type="region of interest" description="Disordered" evidence="1">
    <location>
        <begin position="165"/>
        <end position="198"/>
    </location>
</feature>
<keyword evidence="3" id="KW-1185">Reference proteome</keyword>
<sequence>MARLAEFGQSDSVCDGDKKEDGKLVRNETRGEKAMPGRVDPVARASPASSRFRSHLGGPTLLILKTVLPLVLQVVWEHRVPADARAKGSQTWGNCPLPIHVCGQGQGTHVGKAIPCAPVSTTHLGFRLNWDSFHSQVSREGSQQQGPPLQILTAKETGMRLAFRPLGLAETRPSLEKKNTTLRPQDKESRDASRFSPHFPEQLEKPWFMLELSQGLWPEEDLSDQGRTPGQKAARWAASEEGLGRGGRTLAAPRFDQLPTDFQAYQKARVLPHEDMSPEDHPKERSREWVLTECPLSVGPESAASWMSPSSLYEEEPRLPIPRLEGLKSTPFPPAVGTHTSTPSGFLVPRSTPSPALSQPLGLEGPHSGLQALLFSQLLQRELSAPAHAGVGVCKRSERLSFNDSSIRILEQALLFCLFLVEPRTRPLWLPGPLSGSHRPRLARVRTDPPGGDEGGFRRFVTGINTGQRPGSRAPGALRPASPALLRSWGRAGGGPGDQFHGAFTCPDWSQGGERGKLGAVPRKEPPHPHPTGIRGGGGRASPEYRILFVFSGPGMPRHLTLSASHALVFSNGPKLQAESGQPHTLWIGNASLRTSLSCTLMMVNAPPRAQPKGRPVYYLSPGPSTIPQVSARISQRSETGIGQDDLALGSDSPNHSPVPLRDPQGVI</sequence>
<feature type="compositionally biased region" description="Basic and acidic residues" evidence="1">
    <location>
        <begin position="15"/>
        <end position="35"/>
    </location>
</feature>
<organism evidence="2 3">
    <name type="scientific">Rangifer tarandus platyrhynchus</name>
    <name type="common">Svalbard reindeer</name>
    <dbReference type="NCBI Taxonomy" id="3082113"/>
    <lineage>
        <taxon>Eukaryota</taxon>
        <taxon>Metazoa</taxon>
        <taxon>Chordata</taxon>
        <taxon>Craniata</taxon>
        <taxon>Vertebrata</taxon>
        <taxon>Euteleostomi</taxon>
        <taxon>Mammalia</taxon>
        <taxon>Eutheria</taxon>
        <taxon>Laurasiatheria</taxon>
        <taxon>Artiodactyla</taxon>
        <taxon>Ruminantia</taxon>
        <taxon>Pecora</taxon>
        <taxon>Cervidae</taxon>
        <taxon>Odocoileinae</taxon>
        <taxon>Rangifer</taxon>
    </lineage>
</organism>
<dbReference type="Proteomes" id="UP001176941">
    <property type="component" value="Chromosome 31"/>
</dbReference>
<dbReference type="EMBL" id="OX459967">
    <property type="protein sequence ID" value="CAI9171802.1"/>
    <property type="molecule type" value="Genomic_DNA"/>
</dbReference>
<reference evidence="2" key="1">
    <citation type="submission" date="2023-04" db="EMBL/GenBank/DDBJ databases">
        <authorList>
            <consortium name="ELIXIR-Norway"/>
        </authorList>
    </citation>
    <scope>NUCLEOTIDE SEQUENCE [LARGE SCALE GENOMIC DNA]</scope>
</reference>
<evidence type="ECO:0000313" key="3">
    <source>
        <dbReference type="Proteomes" id="UP001176941"/>
    </source>
</evidence>